<evidence type="ECO:0008006" key="4">
    <source>
        <dbReference type="Google" id="ProtNLM"/>
    </source>
</evidence>
<feature type="compositionally biased region" description="Low complexity" evidence="1">
    <location>
        <begin position="23"/>
        <end position="36"/>
    </location>
</feature>
<proteinExistence type="predicted"/>
<feature type="region of interest" description="Disordered" evidence="1">
    <location>
        <begin position="111"/>
        <end position="156"/>
    </location>
</feature>
<name>A0A6A6UMM2_9PEZI</name>
<evidence type="ECO:0000313" key="3">
    <source>
        <dbReference type="Proteomes" id="UP000799302"/>
    </source>
</evidence>
<protein>
    <recommendedName>
        <fullName evidence="4">CSN8/PSMD8/EIF3K domain-containing protein</fullName>
    </recommendedName>
</protein>
<evidence type="ECO:0000256" key="1">
    <source>
        <dbReference type="SAM" id="MobiDB-lite"/>
    </source>
</evidence>
<accession>A0A6A6UMM2</accession>
<sequence>MRTFGQPPNSASDRPVHDERKPSWTSRRGPSGSSWSRLRPAPILKEPLAEFGFVSKGETRLLNFKNQESYFRTIFERYMQFCHTSRADLAHEFEKLALTTTPAPSRIAIAAAAHHASSSTSSSRAPSSTQDRPTIASDAATTEPPAPPPSSTPSPELTLIQTAMRKLREAILASQRTDDFARTTYLFIARASILFRSWEAYVPALTHLITHHHPSLQTVNSPQTNSPLSSSELQSISTYQILDLACRQRDLMGAYTLRAERRLKNEHVDAVLRALVRDEWGAFWKAGERVDGYVRAVMAWAEEGVRVHALKCVARTYFVVEREYVEKCAGRSWEALVEEGVGWELETVGGKEMVVVRRAKAK</sequence>
<feature type="compositionally biased region" description="Polar residues" evidence="1">
    <location>
        <begin position="1"/>
        <end position="12"/>
    </location>
</feature>
<feature type="compositionally biased region" description="Low complexity" evidence="1">
    <location>
        <begin position="111"/>
        <end position="129"/>
    </location>
</feature>
<feature type="region of interest" description="Disordered" evidence="1">
    <location>
        <begin position="1"/>
        <end position="38"/>
    </location>
</feature>
<gene>
    <name evidence="2" type="ORF">BT63DRAFT_159025</name>
</gene>
<dbReference type="OrthoDB" id="2100128at2759"/>
<dbReference type="PANTHER" id="PTHR39398">
    <property type="entry name" value="YALI0F14311P"/>
    <property type="match status" value="1"/>
</dbReference>
<organism evidence="2 3">
    <name type="scientific">Microthyrium microscopicum</name>
    <dbReference type="NCBI Taxonomy" id="703497"/>
    <lineage>
        <taxon>Eukaryota</taxon>
        <taxon>Fungi</taxon>
        <taxon>Dikarya</taxon>
        <taxon>Ascomycota</taxon>
        <taxon>Pezizomycotina</taxon>
        <taxon>Dothideomycetes</taxon>
        <taxon>Dothideomycetes incertae sedis</taxon>
        <taxon>Microthyriales</taxon>
        <taxon>Microthyriaceae</taxon>
        <taxon>Microthyrium</taxon>
    </lineage>
</organism>
<keyword evidence="3" id="KW-1185">Reference proteome</keyword>
<dbReference type="AlphaFoldDB" id="A0A6A6UMM2"/>
<dbReference type="EMBL" id="MU004231">
    <property type="protein sequence ID" value="KAF2673525.1"/>
    <property type="molecule type" value="Genomic_DNA"/>
</dbReference>
<evidence type="ECO:0000313" key="2">
    <source>
        <dbReference type="EMBL" id="KAF2673525.1"/>
    </source>
</evidence>
<dbReference type="Proteomes" id="UP000799302">
    <property type="component" value="Unassembled WGS sequence"/>
</dbReference>
<dbReference type="PANTHER" id="PTHR39398:SF1">
    <property type="entry name" value="CSN8_PSMD8_EIF3K DOMAIN-CONTAINING PROTEIN"/>
    <property type="match status" value="1"/>
</dbReference>
<reference evidence="2" key="1">
    <citation type="journal article" date="2020" name="Stud. Mycol.">
        <title>101 Dothideomycetes genomes: a test case for predicting lifestyles and emergence of pathogens.</title>
        <authorList>
            <person name="Haridas S."/>
            <person name="Albert R."/>
            <person name="Binder M."/>
            <person name="Bloem J."/>
            <person name="Labutti K."/>
            <person name="Salamov A."/>
            <person name="Andreopoulos B."/>
            <person name="Baker S."/>
            <person name="Barry K."/>
            <person name="Bills G."/>
            <person name="Bluhm B."/>
            <person name="Cannon C."/>
            <person name="Castanera R."/>
            <person name="Culley D."/>
            <person name="Daum C."/>
            <person name="Ezra D."/>
            <person name="Gonzalez J."/>
            <person name="Henrissat B."/>
            <person name="Kuo A."/>
            <person name="Liang C."/>
            <person name="Lipzen A."/>
            <person name="Lutzoni F."/>
            <person name="Magnuson J."/>
            <person name="Mondo S."/>
            <person name="Nolan M."/>
            <person name="Ohm R."/>
            <person name="Pangilinan J."/>
            <person name="Park H.-J."/>
            <person name="Ramirez L."/>
            <person name="Alfaro M."/>
            <person name="Sun H."/>
            <person name="Tritt A."/>
            <person name="Yoshinaga Y."/>
            <person name="Zwiers L.-H."/>
            <person name="Turgeon B."/>
            <person name="Goodwin S."/>
            <person name="Spatafora J."/>
            <person name="Crous P."/>
            <person name="Grigoriev I."/>
        </authorList>
    </citation>
    <scope>NUCLEOTIDE SEQUENCE</scope>
    <source>
        <strain evidence="2">CBS 115976</strain>
    </source>
</reference>